<dbReference type="EMBL" id="HG529700">
    <property type="protein sequence ID" value="CDI56802.1"/>
    <property type="molecule type" value="Genomic_DNA"/>
</dbReference>
<feature type="compositionally biased region" description="Low complexity" evidence="1">
    <location>
        <begin position="445"/>
        <end position="459"/>
    </location>
</feature>
<reference evidence="3" key="1">
    <citation type="journal article" date="2014" name="Genome Biol. Evol.">
        <title>Gene Loss Rather Than Gene Gain Is Associated with a Host Jump from Monocots to Dicots in the Smut Fungus Melanopsichium pennsylvanicum.</title>
        <authorList>
            <person name="Sharma R."/>
            <person name="Mishra B."/>
            <person name="Runge F."/>
            <person name="Thines M."/>
        </authorList>
    </citation>
    <scope>NUCLEOTIDE SEQUENCE</scope>
    <source>
        <strain evidence="3">4</strain>
    </source>
</reference>
<sequence>MVTSTKFASLVGSLTLAFVLASSLHPVHTAPVAVRRQDAGDSAAAPADYISVAQPQMSEQDIYAMGIPQSDSTPTSSNLDAVLQAAAQAALRVSNQTASIVSSYDATPAPATAPAGGNATSLVANDTVTATKSNADSKMQGNPDEGDLYAQVVGTPAGAPSTAIMQGNPDQGDAYRSIIAGQIEQFGAKARRAFQTTVMETRQLGQLQSESQEVEQAATGGSVAAPVPSDYSSPEAPDTSAALPGSSSTVPSVATGVVSSAVPTAPAAQPSTPAEVASVSAPNGVSSVSAPAGVPSVSVPAGAPSVSANAAVPSVSASVAVTSVSAPVAFPSLNPAAAAAITTMPSSNANAVPTASKSAKDLTMTFTLPTKSLPTQMAGSNKADDDQDGDWKTMTILVPAGAFGGVATNIELPAVSTGAIASSAAAATSSSTSVAVETNSVVISSSSATDASNTASASAKQNVEATSTATPTLPPNLSSFTSMKAETTPGVLTIPLTGVIDGTTYSTMLTLTIPRFGGLTSLNNAVSTTTSISVSATGNAQNPSYISPDDTPPLLKSSMTSSTSTSAPNASPTQSTSANGANVVDDADGDDDCEEYEDDDNDASSMIDAQKTAAPKSLLTKVWDWVTGKPLNERDFNDNYQYVYEERTSDEFYHAQE</sequence>
<feature type="region of interest" description="Disordered" evidence="1">
    <location>
        <begin position="205"/>
        <end position="252"/>
    </location>
</feature>
<feature type="region of interest" description="Disordered" evidence="1">
    <location>
        <begin position="445"/>
        <end position="482"/>
    </location>
</feature>
<feature type="region of interest" description="Disordered" evidence="1">
    <location>
        <begin position="535"/>
        <end position="608"/>
    </location>
</feature>
<dbReference type="AlphaFoldDB" id="A0A077RBU0"/>
<feature type="signal peptide" evidence="2">
    <location>
        <begin position="1"/>
        <end position="29"/>
    </location>
</feature>
<proteinExistence type="predicted"/>
<feature type="compositionally biased region" description="Polar residues" evidence="1">
    <location>
        <begin position="460"/>
        <end position="482"/>
    </location>
</feature>
<keyword evidence="2" id="KW-0732">Signal</keyword>
<accession>A0A077RBU0</accession>
<evidence type="ECO:0000256" key="1">
    <source>
        <dbReference type="SAM" id="MobiDB-lite"/>
    </source>
</evidence>
<feature type="chain" id="PRO_5001722949" evidence="2">
    <location>
        <begin position="30"/>
        <end position="657"/>
    </location>
</feature>
<organism evidence="3">
    <name type="scientific">Melanopsichium pennsylvanicum 4</name>
    <dbReference type="NCBI Taxonomy" id="1398559"/>
    <lineage>
        <taxon>Eukaryota</taxon>
        <taxon>Fungi</taxon>
        <taxon>Dikarya</taxon>
        <taxon>Basidiomycota</taxon>
        <taxon>Ustilaginomycotina</taxon>
        <taxon>Ustilaginomycetes</taxon>
        <taxon>Ustilaginales</taxon>
        <taxon>Ustilaginaceae</taxon>
        <taxon>Melanopsichium</taxon>
    </lineage>
</organism>
<evidence type="ECO:0000313" key="3">
    <source>
        <dbReference type="EMBL" id="CDI56802.1"/>
    </source>
</evidence>
<feature type="compositionally biased region" description="Low complexity" evidence="1">
    <location>
        <begin position="557"/>
        <end position="584"/>
    </location>
</feature>
<name>A0A077RBU0_9BASI</name>
<feature type="compositionally biased region" description="Acidic residues" evidence="1">
    <location>
        <begin position="585"/>
        <end position="602"/>
    </location>
</feature>
<evidence type="ECO:0000256" key="2">
    <source>
        <dbReference type="SAM" id="SignalP"/>
    </source>
</evidence>
<protein>
    <submittedName>
        <fullName evidence="3">Uncharacterized protein</fullName>
    </submittedName>
</protein>